<dbReference type="EMBL" id="LGRX02024796">
    <property type="protein sequence ID" value="KAK3253498.1"/>
    <property type="molecule type" value="Genomic_DNA"/>
</dbReference>
<comment type="caution">
    <text evidence="2">The sequence shown here is derived from an EMBL/GenBank/DDBJ whole genome shotgun (WGS) entry which is preliminary data.</text>
</comment>
<evidence type="ECO:0000313" key="3">
    <source>
        <dbReference type="Proteomes" id="UP001190700"/>
    </source>
</evidence>
<dbReference type="Proteomes" id="UP001190700">
    <property type="component" value="Unassembled WGS sequence"/>
</dbReference>
<feature type="region of interest" description="Disordered" evidence="1">
    <location>
        <begin position="146"/>
        <end position="180"/>
    </location>
</feature>
<accession>A0AAE0CEC4</accession>
<evidence type="ECO:0000256" key="1">
    <source>
        <dbReference type="SAM" id="MobiDB-lite"/>
    </source>
</evidence>
<gene>
    <name evidence="2" type="ORF">CYMTET_37264</name>
</gene>
<proteinExistence type="predicted"/>
<reference evidence="2 3" key="1">
    <citation type="journal article" date="2015" name="Genome Biol. Evol.">
        <title>Comparative Genomics of a Bacterivorous Green Alga Reveals Evolutionary Causalities and Consequences of Phago-Mixotrophic Mode of Nutrition.</title>
        <authorList>
            <person name="Burns J.A."/>
            <person name="Paasch A."/>
            <person name="Narechania A."/>
            <person name="Kim E."/>
        </authorList>
    </citation>
    <scope>NUCLEOTIDE SEQUENCE [LARGE SCALE GENOMIC DNA]</scope>
    <source>
        <strain evidence="2 3">PLY_AMNH</strain>
    </source>
</reference>
<feature type="compositionally biased region" description="Basic residues" evidence="1">
    <location>
        <begin position="170"/>
        <end position="180"/>
    </location>
</feature>
<protein>
    <recommendedName>
        <fullName evidence="4">SWIM-type domain-containing protein</fullName>
    </recommendedName>
</protein>
<evidence type="ECO:0000313" key="2">
    <source>
        <dbReference type="EMBL" id="KAK3253498.1"/>
    </source>
</evidence>
<name>A0AAE0CEC4_9CHLO</name>
<sequence>MMHEQIPNWLYLDAVNGLCEPINSGTCGVVPAEIVFDAFAKLEAKDYKRLNGAYYVNTKKSSGIEVTTERVSDYEESLSGEAIVRVQQSIDTFVDKYMSLHKVQWQNDRWVCDCKGYWHSGVCSHSHLVLHLEKKVDLKEMCTNLPVREKSGRKSRPKGAWSKQGPSPAKKSKRSKKGGK</sequence>
<evidence type="ECO:0008006" key="4">
    <source>
        <dbReference type="Google" id="ProtNLM"/>
    </source>
</evidence>
<dbReference type="AlphaFoldDB" id="A0AAE0CEC4"/>
<keyword evidence="3" id="KW-1185">Reference proteome</keyword>
<organism evidence="2 3">
    <name type="scientific">Cymbomonas tetramitiformis</name>
    <dbReference type="NCBI Taxonomy" id="36881"/>
    <lineage>
        <taxon>Eukaryota</taxon>
        <taxon>Viridiplantae</taxon>
        <taxon>Chlorophyta</taxon>
        <taxon>Pyramimonadophyceae</taxon>
        <taxon>Pyramimonadales</taxon>
        <taxon>Pyramimonadaceae</taxon>
        <taxon>Cymbomonas</taxon>
    </lineage>
</organism>